<feature type="transmembrane region" description="Helical" evidence="6">
    <location>
        <begin position="144"/>
        <end position="164"/>
    </location>
</feature>
<comment type="caution">
    <text evidence="7">The sequence shown here is derived from an EMBL/GenBank/DDBJ whole genome shotgun (WGS) entry which is preliminary data.</text>
</comment>
<organism evidence="7 8">
    <name type="scientific">Desmophyllum pertusum</name>
    <dbReference type="NCBI Taxonomy" id="174260"/>
    <lineage>
        <taxon>Eukaryota</taxon>
        <taxon>Metazoa</taxon>
        <taxon>Cnidaria</taxon>
        <taxon>Anthozoa</taxon>
        <taxon>Hexacorallia</taxon>
        <taxon>Scleractinia</taxon>
        <taxon>Caryophylliina</taxon>
        <taxon>Caryophylliidae</taxon>
        <taxon>Desmophyllum</taxon>
    </lineage>
</organism>
<dbReference type="OrthoDB" id="5954320at2759"/>
<proteinExistence type="predicted"/>
<dbReference type="Pfam" id="PF07114">
    <property type="entry name" value="TMEM126"/>
    <property type="match status" value="1"/>
</dbReference>
<evidence type="ECO:0000313" key="7">
    <source>
        <dbReference type="EMBL" id="KAJ7376190.1"/>
    </source>
</evidence>
<evidence type="ECO:0000313" key="8">
    <source>
        <dbReference type="Proteomes" id="UP001163046"/>
    </source>
</evidence>
<keyword evidence="4" id="KW-0496">Mitochondrion</keyword>
<feature type="transmembrane region" description="Helical" evidence="6">
    <location>
        <begin position="20"/>
        <end position="38"/>
    </location>
</feature>
<feature type="transmembrane region" description="Helical" evidence="6">
    <location>
        <begin position="50"/>
        <end position="74"/>
    </location>
</feature>
<evidence type="ECO:0000256" key="6">
    <source>
        <dbReference type="SAM" id="Phobius"/>
    </source>
</evidence>
<feature type="transmembrane region" description="Helical" evidence="6">
    <location>
        <begin position="94"/>
        <end position="115"/>
    </location>
</feature>
<evidence type="ECO:0000256" key="3">
    <source>
        <dbReference type="ARBA" id="ARBA00022989"/>
    </source>
</evidence>
<dbReference type="AlphaFoldDB" id="A0A9W9Z792"/>
<dbReference type="InterPro" id="IPR009801">
    <property type="entry name" value="TMEM126"/>
</dbReference>
<keyword evidence="5 6" id="KW-0472">Membrane</keyword>
<dbReference type="EMBL" id="MU826409">
    <property type="protein sequence ID" value="KAJ7376190.1"/>
    <property type="molecule type" value="Genomic_DNA"/>
</dbReference>
<name>A0A9W9Z792_9CNID</name>
<keyword evidence="8" id="KW-1185">Reference proteome</keyword>
<dbReference type="GO" id="GO:0031966">
    <property type="term" value="C:mitochondrial membrane"/>
    <property type="evidence" value="ECO:0007669"/>
    <property type="project" value="UniProtKB-SubCell"/>
</dbReference>
<evidence type="ECO:0000256" key="2">
    <source>
        <dbReference type="ARBA" id="ARBA00022692"/>
    </source>
</evidence>
<evidence type="ECO:0000256" key="4">
    <source>
        <dbReference type="ARBA" id="ARBA00023128"/>
    </source>
</evidence>
<reference evidence="7" key="1">
    <citation type="submission" date="2023-01" db="EMBL/GenBank/DDBJ databases">
        <title>Genome assembly of the deep-sea coral Lophelia pertusa.</title>
        <authorList>
            <person name="Herrera S."/>
            <person name="Cordes E."/>
        </authorList>
    </citation>
    <scope>NUCLEOTIDE SEQUENCE</scope>
    <source>
        <strain evidence="7">USNM1676648</strain>
        <tissue evidence="7">Polyp</tissue>
    </source>
</reference>
<sequence>MPEMWFGISSPGDHTLDYDSLLAGLSTGGFTAIIPRFYRSAGRGLVSKRSRLYAAAMLAPPLCGSIAAVSWQYLVSNPIKKQKLECPACASVRGALILVLNGCLLPSFAVASLHFTRKTSLKQPVVAAFLDFCYSPYYGRSKAYIIGLGVFQAVLGYGLASWVYKEQFIKTRNDVKKI</sequence>
<accession>A0A9W9Z792</accession>
<gene>
    <name evidence="7" type="ORF">OS493_036304</name>
</gene>
<keyword evidence="2 6" id="KW-0812">Transmembrane</keyword>
<dbReference type="Proteomes" id="UP001163046">
    <property type="component" value="Unassembled WGS sequence"/>
</dbReference>
<protein>
    <submittedName>
        <fullName evidence="7">Uncharacterized protein</fullName>
    </submittedName>
</protein>
<comment type="subcellular location">
    <subcellularLocation>
        <location evidence="1">Mitochondrion membrane</location>
        <topology evidence="1">Multi-pass membrane protein</topology>
    </subcellularLocation>
</comment>
<evidence type="ECO:0000256" key="1">
    <source>
        <dbReference type="ARBA" id="ARBA00004225"/>
    </source>
</evidence>
<evidence type="ECO:0000256" key="5">
    <source>
        <dbReference type="ARBA" id="ARBA00023136"/>
    </source>
</evidence>
<keyword evidence="3 6" id="KW-1133">Transmembrane helix</keyword>